<dbReference type="PROSITE" id="PS50110">
    <property type="entry name" value="RESPONSE_REGULATORY"/>
    <property type="match status" value="1"/>
</dbReference>
<evidence type="ECO:0000256" key="7">
    <source>
        <dbReference type="ARBA" id="ARBA00023163"/>
    </source>
</evidence>
<dbReference type="InterPro" id="IPR001789">
    <property type="entry name" value="Sig_transdc_resp-reg_receiver"/>
</dbReference>
<dbReference type="Proteomes" id="UP000658690">
    <property type="component" value="Unassembled WGS sequence"/>
</dbReference>
<dbReference type="SUPFAM" id="SSF46689">
    <property type="entry name" value="Homeodomain-like"/>
    <property type="match status" value="1"/>
</dbReference>
<keyword evidence="6" id="KW-0238">DNA-binding</keyword>
<evidence type="ECO:0000313" key="11">
    <source>
        <dbReference type="EMBL" id="NOU85871.1"/>
    </source>
</evidence>
<protein>
    <submittedName>
        <fullName evidence="11">Response regulator</fullName>
    </submittedName>
</protein>
<dbReference type="PANTHER" id="PTHR42713">
    <property type="entry name" value="HISTIDINE KINASE-RELATED"/>
    <property type="match status" value="1"/>
</dbReference>
<dbReference type="Pfam" id="PF00072">
    <property type="entry name" value="Response_reg"/>
    <property type="match status" value="1"/>
</dbReference>
<evidence type="ECO:0000256" key="5">
    <source>
        <dbReference type="ARBA" id="ARBA00023015"/>
    </source>
</evidence>
<evidence type="ECO:0000256" key="4">
    <source>
        <dbReference type="ARBA" id="ARBA00023012"/>
    </source>
</evidence>
<dbReference type="Gene3D" id="3.40.50.2300">
    <property type="match status" value="1"/>
</dbReference>
<keyword evidence="5" id="KW-0805">Transcription regulation</keyword>
<dbReference type="InterPro" id="IPR011006">
    <property type="entry name" value="CheY-like_superfamily"/>
</dbReference>
<dbReference type="Pfam" id="PF12833">
    <property type="entry name" value="HTH_18"/>
    <property type="match status" value="1"/>
</dbReference>
<evidence type="ECO:0000313" key="12">
    <source>
        <dbReference type="Proteomes" id="UP000658690"/>
    </source>
</evidence>
<evidence type="ECO:0000256" key="8">
    <source>
        <dbReference type="PROSITE-ProRule" id="PRU00169"/>
    </source>
</evidence>
<evidence type="ECO:0000256" key="2">
    <source>
        <dbReference type="ARBA" id="ARBA00022490"/>
    </source>
</evidence>
<dbReference type="RefSeq" id="WP_171689175.1">
    <property type="nucleotide sequence ID" value="NZ_WHOC01000045.1"/>
</dbReference>
<dbReference type="Gene3D" id="1.10.10.60">
    <property type="entry name" value="Homeodomain-like"/>
    <property type="match status" value="2"/>
</dbReference>
<dbReference type="CDD" id="cd17536">
    <property type="entry name" value="REC_YesN-like"/>
    <property type="match status" value="1"/>
</dbReference>
<dbReference type="SUPFAM" id="SSF52172">
    <property type="entry name" value="CheY-like"/>
    <property type="match status" value="1"/>
</dbReference>
<evidence type="ECO:0000256" key="6">
    <source>
        <dbReference type="ARBA" id="ARBA00023125"/>
    </source>
</evidence>
<evidence type="ECO:0000256" key="3">
    <source>
        <dbReference type="ARBA" id="ARBA00022553"/>
    </source>
</evidence>
<comment type="subcellular location">
    <subcellularLocation>
        <location evidence="1">Cytoplasm</location>
    </subcellularLocation>
</comment>
<feature type="domain" description="Response regulatory" evidence="10">
    <location>
        <begin position="4"/>
        <end position="121"/>
    </location>
</feature>
<dbReference type="SMART" id="SM00342">
    <property type="entry name" value="HTH_ARAC"/>
    <property type="match status" value="1"/>
</dbReference>
<keyword evidence="3 8" id="KW-0597">Phosphoprotein</keyword>
<evidence type="ECO:0000259" key="9">
    <source>
        <dbReference type="PROSITE" id="PS01124"/>
    </source>
</evidence>
<dbReference type="PROSITE" id="PS01124">
    <property type="entry name" value="HTH_ARAC_FAMILY_2"/>
    <property type="match status" value="1"/>
</dbReference>
<organism evidence="11 12">
    <name type="scientific">Paenibacillus germinis</name>
    <dbReference type="NCBI Taxonomy" id="2654979"/>
    <lineage>
        <taxon>Bacteria</taxon>
        <taxon>Bacillati</taxon>
        <taxon>Bacillota</taxon>
        <taxon>Bacilli</taxon>
        <taxon>Bacillales</taxon>
        <taxon>Paenibacillaceae</taxon>
        <taxon>Paenibacillus</taxon>
    </lineage>
</organism>
<dbReference type="InterPro" id="IPR018060">
    <property type="entry name" value="HTH_AraC"/>
</dbReference>
<evidence type="ECO:0000259" key="10">
    <source>
        <dbReference type="PROSITE" id="PS50110"/>
    </source>
</evidence>
<keyword evidence="7" id="KW-0804">Transcription</keyword>
<comment type="caution">
    <text evidence="11">The sequence shown here is derived from an EMBL/GenBank/DDBJ whole genome shotgun (WGS) entry which is preliminary data.</text>
</comment>
<dbReference type="PROSITE" id="PS00041">
    <property type="entry name" value="HTH_ARAC_FAMILY_1"/>
    <property type="match status" value="1"/>
</dbReference>
<name>A0ABX1YY23_9BACL</name>
<accession>A0ABX1YY23</accession>
<evidence type="ECO:0000256" key="1">
    <source>
        <dbReference type="ARBA" id="ARBA00004496"/>
    </source>
</evidence>
<feature type="modified residue" description="4-aspartylphosphate" evidence="8">
    <location>
        <position position="56"/>
    </location>
</feature>
<proteinExistence type="predicted"/>
<dbReference type="EMBL" id="WHOC01000045">
    <property type="protein sequence ID" value="NOU85871.1"/>
    <property type="molecule type" value="Genomic_DNA"/>
</dbReference>
<feature type="domain" description="HTH araC/xylS-type" evidence="9">
    <location>
        <begin position="442"/>
        <end position="540"/>
    </location>
</feature>
<dbReference type="InterPro" id="IPR009057">
    <property type="entry name" value="Homeodomain-like_sf"/>
</dbReference>
<sequence>MTYKVVVIDDKPLIRQAIVQMIAWEKLNCAVVGQAEDGIEGKRLIMELQPDILVTDIKMPGLSGLDLAEQMSADFPMAKTILVTGYQDFEYAKRAVRLGVYDFIVKPINHEELSRVIGSAVSELDNKRKERENTVKITSAFVELEKQHTSSIPSLRSKLIGDLIAGTDNMQEQVKNLEIPFSRYVLQIVRTKEKPGQSGATNAAKLKQQMQLRLSEQAHQLTAKRDFYLIESLRNNDLLFVCLFPKALPQREIRMKLQSFCSEFIDEASVRNQVSCCFAVSSVYKSLLELPEAFHEASLIMDSSFFRTEESVLFPDHSQQEKELGKFSIIQDLEQFNQMLENKSSEDVITHLERFLKQITAYSEGNILVVKGLLSEVCLAVARYYFRVTGDEFGLGKSVDQILGDVYRLTSMREASSYLTSFIGNIKKKLEGGEKVYCLVVKKVIDHINSHIADTINLTSTADHFGLSPSYLSRLLRTETGINFVDLVSKARIETAKRLLMDPKNKVNEVGEMVGYKEYAYFYQVFKRLEGLSPKEYKNRSKEN</sequence>
<keyword evidence="12" id="KW-1185">Reference proteome</keyword>
<dbReference type="PANTHER" id="PTHR42713:SF3">
    <property type="entry name" value="TRANSCRIPTIONAL REGULATORY PROTEIN HPTR"/>
    <property type="match status" value="1"/>
</dbReference>
<keyword evidence="4" id="KW-0902">Two-component regulatory system</keyword>
<dbReference type="InterPro" id="IPR018062">
    <property type="entry name" value="HTH_AraC-typ_CS"/>
</dbReference>
<gene>
    <name evidence="11" type="ORF">GC102_08805</name>
</gene>
<dbReference type="InterPro" id="IPR051552">
    <property type="entry name" value="HptR"/>
</dbReference>
<reference evidence="11 12" key="1">
    <citation type="submission" date="2019-10" db="EMBL/GenBank/DDBJ databases">
        <title>Description of Paenibacillus choica sp. nov.</title>
        <authorList>
            <person name="Carlier A."/>
            <person name="Qi S."/>
        </authorList>
    </citation>
    <scope>NUCLEOTIDE SEQUENCE [LARGE SCALE GENOMIC DNA]</scope>
    <source>
        <strain evidence="11 12">LMG 31460</strain>
    </source>
</reference>
<keyword evidence="2" id="KW-0963">Cytoplasm</keyword>
<dbReference type="SMART" id="SM00448">
    <property type="entry name" value="REC"/>
    <property type="match status" value="1"/>
</dbReference>